<evidence type="ECO:0000313" key="2">
    <source>
        <dbReference type="Proteomes" id="UP000215127"/>
    </source>
</evidence>
<gene>
    <name evidence="1" type="ORF">ZT3D7_G4829</name>
</gene>
<name>A0A1X7RQK5_ZYMT9</name>
<protein>
    <submittedName>
        <fullName evidence="1">Uncharacterized protein</fullName>
    </submittedName>
</protein>
<dbReference type="EMBL" id="LT853695">
    <property type="protein sequence ID" value="SMQ49678.1"/>
    <property type="molecule type" value="Genomic_DNA"/>
</dbReference>
<dbReference type="AlphaFoldDB" id="A0A1X7RQK5"/>
<keyword evidence="2" id="KW-1185">Reference proteome</keyword>
<reference evidence="1 2" key="1">
    <citation type="submission" date="2016-06" db="EMBL/GenBank/DDBJ databases">
        <authorList>
            <person name="Kjaerup R.B."/>
            <person name="Dalgaard T.S."/>
            <person name="Juul-Madsen H.R."/>
        </authorList>
    </citation>
    <scope>NUCLEOTIDE SEQUENCE [LARGE SCALE GENOMIC DNA]</scope>
</reference>
<accession>A0A1X7RQK5</accession>
<sequence length="117" mass="13495">MDTDEHSKGRRATRWYTEVVYYDKHSHVFGLSTPGPTLRSGRRFEPSSVAKVEGSTPLGTIGFERLLFAFLWARVWAMASWQHTLSVVATSRRLCNGLDRRASVLLEEVLEDIWRRQ</sequence>
<organism evidence="1 2">
    <name type="scientific">Zymoseptoria tritici (strain ST99CH_3D7)</name>
    <dbReference type="NCBI Taxonomy" id="1276538"/>
    <lineage>
        <taxon>Eukaryota</taxon>
        <taxon>Fungi</taxon>
        <taxon>Dikarya</taxon>
        <taxon>Ascomycota</taxon>
        <taxon>Pezizomycotina</taxon>
        <taxon>Dothideomycetes</taxon>
        <taxon>Dothideomycetidae</taxon>
        <taxon>Mycosphaerellales</taxon>
        <taxon>Mycosphaerellaceae</taxon>
        <taxon>Zymoseptoria</taxon>
    </lineage>
</organism>
<evidence type="ECO:0000313" key="1">
    <source>
        <dbReference type="EMBL" id="SMQ49678.1"/>
    </source>
</evidence>
<dbReference type="Proteomes" id="UP000215127">
    <property type="component" value="Chromosome 4"/>
</dbReference>
<proteinExistence type="predicted"/>